<dbReference type="EMBL" id="BNCF01000002">
    <property type="protein sequence ID" value="GHE26825.1"/>
    <property type="molecule type" value="Genomic_DNA"/>
</dbReference>
<dbReference type="GO" id="GO:0042651">
    <property type="term" value="C:thylakoid membrane"/>
    <property type="evidence" value="ECO:0007669"/>
    <property type="project" value="InterPro"/>
</dbReference>
<dbReference type="Gene3D" id="6.10.140.1840">
    <property type="match status" value="1"/>
</dbReference>
<protein>
    <submittedName>
        <fullName evidence="1">Uncharacterized protein</fullName>
    </submittedName>
</protein>
<gene>
    <name evidence="1" type="ORF">GCM10007167_04900</name>
</gene>
<organism evidence="1 2">
    <name type="scientific">Vulcaniibacterium thermophilum</name>
    <dbReference type="NCBI Taxonomy" id="1169913"/>
    <lineage>
        <taxon>Bacteria</taxon>
        <taxon>Pseudomonadati</taxon>
        <taxon>Pseudomonadota</taxon>
        <taxon>Gammaproteobacteria</taxon>
        <taxon>Lysobacterales</taxon>
        <taxon>Lysobacteraceae</taxon>
        <taxon>Vulcaniibacterium</taxon>
    </lineage>
</organism>
<accession>A0A918YVP2</accession>
<reference evidence="1" key="2">
    <citation type="submission" date="2020-09" db="EMBL/GenBank/DDBJ databases">
        <authorList>
            <person name="Sun Q."/>
            <person name="Kim S."/>
        </authorList>
    </citation>
    <scope>NUCLEOTIDE SEQUENCE</scope>
    <source>
        <strain evidence="1">KCTC 32020</strain>
    </source>
</reference>
<name>A0A918YVP2_9GAMM</name>
<keyword evidence="2" id="KW-1185">Reference proteome</keyword>
<dbReference type="InterPro" id="IPR053747">
    <property type="entry name" value="Fluoresc_Recovery_Reg"/>
</dbReference>
<dbReference type="Pfam" id="PF18032">
    <property type="entry name" value="FRP"/>
    <property type="match status" value="1"/>
</dbReference>
<sequence>MLSRMDWTPSEKKIARRVFEMALAEELAEVMAEFKRRAAAAAEPADLWAIEDDLRRTRRDIDAKYDFRYSQLILLFGGLLRAGRIAEAQLAGLSEEKLAAIRRVASM</sequence>
<evidence type="ECO:0000313" key="1">
    <source>
        <dbReference type="EMBL" id="GHE26825.1"/>
    </source>
</evidence>
<proteinExistence type="predicted"/>
<dbReference type="Proteomes" id="UP000636453">
    <property type="component" value="Unassembled WGS sequence"/>
</dbReference>
<comment type="caution">
    <text evidence="1">The sequence shown here is derived from an EMBL/GenBank/DDBJ whole genome shotgun (WGS) entry which is preliminary data.</text>
</comment>
<dbReference type="AlphaFoldDB" id="A0A918YVP2"/>
<dbReference type="InterPro" id="IPR041601">
    <property type="entry name" value="FRP"/>
</dbReference>
<dbReference type="OrthoDB" id="8239247at2"/>
<reference evidence="1" key="1">
    <citation type="journal article" date="2014" name="Int. J. Syst. Evol. Microbiol.">
        <title>Complete genome sequence of Corynebacterium casei LMG S-19264T (=DSM 44701T), isolated from a smear-ripened cheese.</title>
        <authorList>
            <consortium name="US DOE Joint Genome Institute (JGI-PGF)"/>
            <person name="Walter F."/>
            <person name="Albersmeier A."/>
            <person name="Kalinowski J."/>
            <person name="Ruckert C."/>
        </authorList>
    </citation>
    <scope>NUCLEOTIDE SEQUENCE</scope>
    <source>
        <strain evidence="1">KCTC 32020</strain>
    </source>
</reference>
<evidence type="ECO:0000313" key="2">
    <source>
        <dbReference type="Proteomes" id="UP000636453"/>
    </source>
</evidence>